<sequence length="334" mass="35368">MRTVVTGGAGFIGSSLVRRLLADGHAVTVVDDLSRGRRDNLAGLSGDLELVERDVTAAGLDRVLAAARPEVVFHLAAQIDVRASVQDPQQDARVNVLGTINVAEAAVAAGVRKVVFTSSGGSIYGTPDRLPVDEDAPINPLSPYAVAKVSGELYLNAFAQLHGLQCTHLALANVYGPRQDPHGEAGVVAIFAQAMLAGRPTRLYGDGGNTRDYVFVEDVADAFCRAAGAVGDRRRYNIGTARMTSDRELHTLVARTVGVPDEPMTAPARLGDVRDSAVDFRRAERELGWSPRTDVAAGVVRTVDYFRRLDAERNSSSPSSAGAAVGRSPSVARV</sequence>
<dbReference type="Pfam" id="PF01370">
    <property type="entry name" value="Epimerase"/>
    <property type="match status" value="1"/>
</dbReference>
<proteinExistence type="predicted"/>
<feature type="domain" description="NAD-dependent epimerase/dehydratase" evidence="2">
    <location>
        <begin position="4"/>
        <end position="239"/>
    </location>
</feature>
<name>A0A938YD93_9ACTN</name>
<organism evidence="3 4">
    <name type="scientific">Nakamurella leprariae</name>
    <dbReference type="NCBI Taxonomy" id="2803911"/>
    <lineage>
        <taxon>Bacteria</taxon>
        <taxon>Bacillati</taxon>
        <taxon>Actinomycetota</taxon>
        <taxon>Actinomycetes</taxon>
        <taxon>Nakamurellales</taxon>
        <taxon>Nakamurellaceae</taxon>
        <taxon>Nakamurella</taxon>
    </lineage>
</organism>
<evidence type="ECO:0000256" key="1">
    <source>
        <dbReference type="SAM" id="MobiDB-lite"/>
    </source>
</evidence>
<dbReference type="InterPro" id="IPR050177">
    <property type="entry name" value="Lipid_A_modif_metabolic_enz"/>
</dbReference>
<evidence type="ECO:0000313" key="3">
    <source>
        <dbReference type="EMBL" id="MBM9467704.1"/>
    </source>
</evidence>
<dbReference type="SUPFAM" id="SSF51735">
    <property type="entry name" value="NAD(P)-binding Rossmann-fold domains"/>
    <property type="match status" value="1"/>
</dbReference>
<dbReference type="Proteomes" id="UP000663792">
    <property type="component" value="Unassembled WGS sequence"/>
</dbReference>
<gene>
    <name evidence="3" type="ORF">JL106_10475</name>
</gene>
<dbReference type="PANTHER" id="PTHR43245:SF13">
    <property type="entry name" value="UDP-D-APIOSE_UDP-D-XYLOSE SYNTHASE 2"/>
    <property type="match status" value="1"/>
</dbReference>
<protein>
    <submittedName>
        <fullName evidence="3">NAD-dependent epimerase/dehydratase family protein</fullName>
    </submittedName>
</protein>
<dbReference type="PANTHER" id="PTHR43245">
    <property type="entry name" value="BIFUNCTIONAL POLYMYXIN RESISTANCE PROTEIN ARNA"/>
    <property type="match status" value="1"/>
</dbReference>
<feature type="region of interest" description="Disordered" evidence="1">
    <location>
        <begin position="312"/>
        <end position="334"/>
    </location>
</feature>
<dbReference type="InterPro" id="IPR001509">
    <property type="entry name" value="Epimerase_deHydtase"/>
</dbReference>
<dbReference type="RefSeq" id="WP_205260649.1">
    <property type="nucleotide sequence ID" value="NZ_JAERWK010000012.1"/>
</dbReference>
<accession>A0A938YD93</accession>
<feature type="compositionally biased region" description="Low complexity" evidence="1">
    <location>
        <begin position="315"/>
        <end position="334"/>
    </location>
</feature>
<dbReference type="Gene3D" id="3.90.25.10">
    <property type="entry name" value="UDP-galactose 4-epimerase, domain 1"/>
    <property type="match status" value="1"/>
</dbReference>
<comment type="caution">
    <text evidence="3">The sequence shown here is derived from an EMBL/GenBank/DDBJ whole genome shotgun (WGS) entry which is preliminary data.</text>
</comment>
<keyword evidence="4" id="KW-1185">Reference proteome</keyword>
<dbReference type="AlphaFoldDB" id="A0A938YD93"/>
<evidence type="ECO:0000259" key="2">
    <source>
        <dbReference type="Pfam" id="PF01370"/>
    </source>
</evidence>
<dbReference type="InterPro" id="IPR036291">
    <property type="entry name" value="NAD(P)-bd_dom_sf"/>
</dbReference>
<dbReference type="Gene3D" id="3.40.50.720">
    <property type="entry name" value="NAD(P)-binding Rossmann-like Domain"/>
    <property type="match status" value="1"/>
</dbReference>
<dbReference type="EMBL" id="JAERWK010000012">
    <property type="protein sequence ID" value="MBM9467704.1"/>
    <property type="molecule type" value="Genomic_DNA"/>
</dbReference>
<evidence type="ECO:0000313" key="4">
    <source>
        <dbReference type="Proteomes" id="UP000663792"/>
    </source>
</evidence>
<reference evidence="3" key="1">
    <citation type="submission" date="2021-01" db="EMBL/GenBank/DDBJ databases">
        <title>YIM 132084 draft genome.</title>
        <authorList>
            <person name="An D."/>
        </authorList>
    </citation>
    <scope>NUCLEOTIDE SEQUENCE</scope>
    <source>
        <strain evidence="3">YIM 132084</strain>
    </source>
</reference>